<gene>
    <name evidence="1" type="ORF">POL58_02390</name>
</gene>
<sequence>MALEDKCTAHLLHPTARRRPARGWLAAVSAGVLLTVPVSYSHAAQNAEQVVFSGIADIDTNHGPIGFWVWCQVEPASENSHYETDCAGAIRFYDLGITEHVTGEVTEPLEGVYIMDLDSAKGTFFCELENVPDPDIVHGPRNKVVATCSVQGVGEVTGRSETAVVNATGPD</sequence>
<dbReference type="RefSeq" id="WP_271994142.1">
    <property type="nucleotide sequence ID" value="NZ_JAQNDN010000001.1"/>
</dbReference>
<name>A0ABT5AXK3_9BACT</name>
<proteinExistence type="predicted"/>
<reference evidence="1 2" key="1">
    <citation type="submission" date="2022-11" db="EMBL/GenBank/DDBJ databases">
        <title>Minimal conservation of predation-associated metabolite biosynthetic gene clusters underscores biosynthetic potential of Myxococcota including descriptions for ten novel species: Archangium lansinium sp. nov., Myxococcus landrumus sp. nov., Nannocystis bai.</title>
        <authorList>
            <person name="Ahearne A."/>
            <person name="Stevens C."/>
            <person name="Dowd S."/>
        </authorList>
    </citation>
    <scope>NUCLEOTIDE SEQUENCE [LARGE SCALE GENOMIC DNA]</scope>
    <source>
        <strain evidence="1 2">NCELM</strain>
    </source>
</reference>
<accession>A0ABT5AXK3</accession>
<dbReference type="EMBL" id="JAQNDN010000001">
    <property type="protein sequence ID" value="MDC0666560.1"/>
    <property type="molecule type" value="Genomic_DNA"/>
</dbReference>
<organism evidence="1 2">
    <name type="scientific">Nannocystis radixulma</name>
    <dbReference type="NCBI Taxonomy" id="2995305"/>
    <lineage>
        <taxon>Bacteria</taxon>
        <taxon>Pseudomonadati</taxon>
        <taxon>Myxococcota</taxon>
        <taxon>Polyangia</taxon>
        <taxon>Nannocystales</taxon>
        <taxon>Nannocystaceae</taxon>
        <taxon>Nannocystis</taxon>
    </lineage>
</organism>
<comment type="caution">
    <text evidence="1">The sequence shown here is derived from an EMBL/GenBank/DDBJ whole genome shotgun (WGS) entry which is preliminary data.</text>
</comment>
<protein>
    <submittedName>
        <fullName evidence="1">Uncharacterized protein</fullName>
    </submittedName>
</protein>
<dbReference type="Proteomes" id="UP001217838">
    <property type="component" value="Unassembled WGS sequence"/>
</dbReference>
<evidence type="ECO:0000313" key="2">
    <source>
        <dbReference type="Proteomes" id="UP001217838"/>
    </source>
</evidence>
<keyword evidence="2" id="KW-1185">Reference proteome</keyword>
<evidence type="ECO:0000313" key="1">
    <source>
        <dbReference type="EMBL" id="MDC0666560.1"/>
    </source>
</evidence>